<sequence>MNNTSLACITATAGTCVCQDTWIENCHYHYSIQNFNPWPFGRGLDPCAHIFIHTNTIPPHLRPFLQIAGSAFRLLTNIPHCCTIMHWILFISNVVDRPFRLDYGILS</sequence>
<gene>
    <name evidence="1" type="primary">orf107</name>
</gene>
<evidence type="ECO:0000313" key="1">
    <source>
        <dbReference type="EMBL" id="QBL02542.1"/>
    </source>
</evidence>
<accession>A0A481ZML1</accession>
<dbReference type="AlphaFoldDB" id="A0A481ZML1"/>
<reference evidence="1" key="2">
    <citation type="submission" date="2019-02" db="EMBL/GenBank/DDBJ databases">
        <authorList>
            <person name="Fang M.L."/>
            <person name="Zhang Y."/>
        </authorList>
    </citation>
    <scope>NUCLEOTIDE SEQUENCE</scope>
    <source>
        <strain evidence="1">YMF1.03216</strain>
    </source>
</reference>
<keyword evidence="1" id="KW-0496">Mitochondrion</keyword>
<proteinExistence type="predicted"/>
<organism evidence="1">
    <name type="scientific">Orbilia brochopaga</name>
    <dbReference type="NCBI Taxonomy" id="3140254"/>
    <lineage>
        <taxon>Eukaryota</taxon>
        <taxon>Fungi</taxon>
        <taxon>Dikarya</taxon>
        <taxon>Ascomycota</taxon>
        <taxon>Pezizomycotina</taxon>
        <taxon>Orbiliomycetes</taxon>
        <taxon>Orbiliales</taxon>
        <taxon>Orbiliaceae</taxon>
        <taxon>Orbilia</taxon>
    </lineage>
</organism>
<dbReference type="EMBL" id="MK550698">
    <property type="protein sequence ID" value="QBL02542.1"/>
    <property type="molecule type" value="Genomic_DNA"/>
</dbReference>
<geneLocation type="mitochondrion" evidence="1"/>
<protein>
    <submittedName>
        <fullName evidence="1">Uncharacterized protein</fullName>
    </submittedName>
</protein>
<reference evidence="1" key="1">
    <citation type="journal article" date="2019" name="Mitochondrial DNA Part B Resour">
        <title>Characterization of the complete mitochondrial genome of Drechslerella brochopaga, a fungal species trapping nematodes with constricting rings.</title>
        <authorList>
            <person name="Fang M."/>
            <person name="Wang S."/>
            <person name="Xu J."/>
            <person name="Jiang L."/>
            <person name="Zhou D."/>
            <person name="Zhang K.-Q."/>
            <person name="Zhang Y."/>
        </authorList>
    </citation>
    <scope>NUCLEOTIDE SEQUENCE</scope>
    <source>
        <strain evidence="1">YMF1.03216</strain>
    </source>
</reference>
<dbReference type="RefSeq" id="YP_009568461.1">
    <property type="nucleotide sequence ID" value="NC_041248.1"/>
</dbReference>
<name>A0A481ZML1_9PEZI</name>
<dbReference type="GeneID" id="39411749"/>